<dbReference type="EMBL" id="MK455086">
    <property type="protein sequence ID" value="QEQ70830.1"/>
    <property type="molecule type" value="Genomic_DNA"/>
</dbReference>
<evidence type="ECO:0000256" key="2">
    <source>
        <dbReference type="SAM" id="Phobius"/>
    </source>
</evidence>
<proteinExistence type="predicted"/>
<dbReference type="PANTHER" id="PTHR32309:SF13">
    <property type="entry name" value="FERRIC ENTEROBACTIN TRANSPORT PROTEIN FEPE"/>
    <property type="match status" value="1"/>
</dbReference>
<feature type="region of interest" description="Disordered" evidence="1">
    <location>
        <begin position="70"/>
        <end position="130"/>
    </location>
</feature>
<organism evidence="3">
    <name type="scientific">Vibrio parahaemolyticus</name>
    <dbReference type="NCBI Taxonomy" id="670"/>
    <lineage>
        <taxon>Bacteria</taxon>
        <taxon>Pseudomonadati</taxon>
        <taxon>Pseudomonadota</taxon>
        <taxon>Gammaproteobacteria</taxon>
        <taxon>Vibrionales</taxon>
        <taxon>Vibrionaceae</taxon>
        <taxon>Vibrio</taxon>
    </lineage>
</organism>
<feature type="compositionally biased region" description="Basic and acidic residues" evidence="1">
    <location>
        <begin position="104"/>
        <end position="129"/>
    </location>
</feature>
<keyword evidence="2" id="KW-0812">Transmembrane</keyword>
<feature type="transmembrane region" description="Helical" evidence="2">
    <location>
        <begin position="146"/>
        <end position="164"/>
    </location>
</feature>
<dbReference type="GO" id="GO:0004713">
    <property type="term" value="F:protein tyrosine kinase activity"/>
    <property type="evidence" value="ECO:0007669"/>
    <property type="project" value="TreeGrafter"/>
</dbReference>
<dbReference type="PANTHER" id="PTHR32309">
    <property type="entry name" value="TYROSINE-PROTEIN KINASE"/>
    <property type="match status" value="1"/>
</dbReference>
<accession>A0A5Q5AXA5</accession>
<keyword evidence="2" id="KW-1133">Transmembrane helix</keyword>
<dbReference type="InterPro" id="IPR050445">
    <property type="entry name" value="Bact_polysacc_biosynth/exp"/>
</dbReference>
<evidence type="ECO:0000256" key="1">
    <source>
        <dbReference type="SAM" id="MobiDB-lite"/>
    </source>
</evidence>
<name>A0A5Q5AXA5_VIBPH</name>
<dbReference type="RefSeq" id="WP_021449030.1">
    <property type="nucleotide sequence ID" value="NZ_CP011884.1"/>
</dbReference>
<keyword evidence="2" id="KW-0472">Membrane</keyword>
<protein>
    <submittedName>
        <fullName evidence="3">Capsular polysaccharide transport system permease protein</fullName>
    </submittedName>
</protein>
<evidence type="ECO:0000313" key="3">
    <source>
        <dbReference type="EMBL" id="QEQ70830.1"/>
    </source>
</evidence>
<reference evidence="3" key="1">
    <citation type="journal article" date="2019" name="Int. J. Food Microbiol.">
        <title>Developing a novel molecular serotyping system based on capsular polysaccharide synthesis gene clusters of Vibrio parahaemolyticus.</title>
        <authorList>
            <person name="Pang Y."/>
            <person name="Guo X."/>
            <person name="Tian X."/>
            <person name="Liu F."/>
            <person name="Wang L."/>
            <person name="Wu J."/>
            <person name="Zhang S."/>
            <person name="Li S."/>
            <person name="Liu B."/>
        </authorList>
    </citation>
    <scope>NUCLEOTIDE SEQUENCE</scope>
    <source>
        <strain evidence="3">G2872</strain>
    </source>
</reference>
<dbReference type="AlphaFoldDB" id="A0A5Q5AXA5"/>
<gene>
    <name evidence="3" type="primary">kpsE</name>
</gene>
<sequence>MIEQKFRKFRNSLTDEQFEDPVYLEGQARIIAISDAALSNRILEKAKSLQQQKVNKINAVIRRNNRVLENKSLENPSQENVEVEESSSDEQKKPQNESSSITEIQKDDVTPTAESEEKPSVEEQPEHVKTGSSGLLVKHPLLKKQLPVLVIISFIFLFAFYQVFAASPRFESRAQLIVEQPDAMATMDTSMALLTGLGVQTATSDNQLLKAYILSNDMLAYLESQLALREHYTSSGIDVFSRLPENASLEEFADYYKKHIKVDIDEKSSVITILAQGFDINFSQQLVEAIVERAEWYINSISHQLAESQLEFIRNEHHLVEKRLEKSQINLLNFQQKYNLLDPTAEGVAMQQIAYSLEGEISKKEAELKTLRKIMSDESSQVQGLKIHLKALYEQLNNERSKLSNENGNNIAVSELLAKFTDYKVKMELALQAYTSSQISLEKARIEAYKQIKYLIVVEAPTKPEESTYPRAVYNILLFSVVIIGLSLILKIIVSVIRELR</sequence>
<feature type="transmembrane region" description="Helical" evidence="2">
    <location>
        <begin position="472"/>
        <end position="494"/>
    </location>
</feature>
<dbReference type="GO" id="GO:0005886">
    <property type="term" value="C:plasma membrane"/>
    <property type="evidence" value="ECO:0007669"/>
    <property type="project" value="TreeGrafter"/>
</dbReference>